<evidence type="ECO:0000313" key="1">
    <source>
        <dbReference type="EMBL" id="DAE11605.1"/>
    </source>
</evidence>
<accession>A0A8S5PYY0</accession>
<sequence>MITVRKRKELTKMKKEICFDMDGTIADLYGVEGWLEDLEHFSPRPYEMARPMMRMSQLARKLNQLQRKGYTIKVISWLSKANNKAYDELVIEAKLAWLNIHLHSVQFDEIVIIPYGTPKSWFGDGILFDDEERNRKEWNGFAYEPSEIIEVLNSLL</sequence>
<dbReference type="InterPro" id="IPR023214">
    <property type="entry name" value="HAD_sf"/>
</dbReference>
<dbReference type="Gene3D" id="3.40.50.1000">
    <property type="entry name" value="HAD superfamily/HAD-like"/>
    <property type="match status" value="1"/>
</dbReference>
<proteinExistence type="predicted"/>
<dbReference type="SUPFAM" id="SSF56784">
    <property type="entry name" value="HAD-like"/>
    <property type="match status" value="1"/>
</dbReference>
<reference evidence="1" key="1">
    <citation type="journal article" date="2021" name="Proc. Natl. Acad. Sci. U.S.A.">
        <title>A Catalog of Tens of Thousands of Viruses from Human Metagenomes Reveals Hidden Associations with Chronic Diseases.</title>
        <authorList>
            <person name="Tisza M.J."/>
            <person name="Buck C.B."/>
        </authorList>
    </citation>
    <scope>NUCLEOTIDE SEQUENCE</scope>
    <source>
        <strain evidence="1">Ct2vX3</strain>
    </source>
</reference>
<name>A0A8S5PYY0_9CAUD</name>
<organism evidence="1">
    <name type="scientific">Siphoviridae sp. ct2vX3</name>
    <dbReference type="NCBI Taxonomy" id="2825318"/>
    <lineage>
        <taxon>Viruses</taxon>
        <taxon>Duplodnaviria</taxon>
        <taxon>Heunggongvirae</taxon>
        <taxon>Uroviricota</taxon>
        <taxon>Caudoviricetes</taxon>
    </lineage>
</organism>
<dbReference type="InterPro" id="IPR036412">
    <property type="entry name" value="HAD-like_sf"/>
</dbReference>
<dbReference type="EMBL" id="BK015535">
    <property type="protein sequence ID" value="DAE11605.1"/>
    <property type="molecule type" value="Genomic_DNA"/>
</dbReference>
<protein>
    <submittedName>
        <fullName evidence="1">Nucleotidase 5'-nucleotidase</fullName>
    </submittedName>
</protein>